<keyword evidence="1" id="KW-1133">Transmembrane helix</keyword>
<reference evidence="2" key="1">
    <citation type="submission" date="2021-01" db="EMBL/GenBank/DDBJ databases">
        <authorList>
            <consortium name="Genoscope - CEA"/>
            <person name="William W."/>
        </authorList>
    </citation>
    <scope>NUCLEOTIDE SEQUENCE</scope>
</reference>
<proteinExistence type="predicted"/>
<accession>A0A8S1LIC1</accession>
<name>A0A8S1LIC1_9CILI</name>
<keyword evidence="1" id="KW-0812">Transmembrane</keyword>
<evidence type="ECO:0000313" key="3">
    <source>
        <dbReference type="Proteomes" id="UP000692954"/>
    </source>
</evidence>
<sequence>MIKNVDNYEVFMAQECSTSKSYLITLIDGTGSMHYEYQTIIEAHDNVFSVLGQNQLKFQWEEQLYDLLPFREAERGDITKTFQTILKKLEIEDYPKNITIVFVSDGQEPFEFNELKDQIDKIKEKYLIQFISLAVGDQFPNTISNILRNSIHNQNASCPALFEIARDYKPLDQLKQEFIDIFNKIKLLLEVQSHLFKVNQPVYQTIGSKNPTYLISPNEPFLKINNGLQQKVLLEGKELKPTLNPTHISQLIINSVQQELIEAAAKQDSNYPKTFQKMNQIIQNILSQITVNKDENNQETVQLVVPLVDIVTRFGDGNLKINELDQSKLTILQKNIKKKEEINNFIEFFGKKEIKVEQIPSKEKVEEEIKVKLNKAKLGCFIRSKSTNKQLDLVQSIWTIVSQGLADYKKLILQDETLNIQNLLRQFKNILDEQLDKIFKFEKFENLNSNQHMILRKLNLILKELERLIFETQQISIAQLIKFIDSCQNFNVESFELESVQSTEFVKEVDQYQFLPQTLQPQVIQPIKKNTDDSIIINILVIAYLIAFIMETTLQNVYNYYSN</sequence>
<evidence type="ECO:0008006" key="4">
    <source>
        <dbReference type="Google" id="ProtNLM"/>
    </source>
</evidence>
<keyword evidence="1" id="KW-0472">Membrane</keyword>
<dbReference type="AlphaFoldDB" id="A0A8S1LIC1"/>
<feature type="transmembrane region" description="Helical" evidence="1">
    <location>
        <begin position="535"/>
        <end position="554"/>
    </location>
</feature>
<dbReference type="EMBL" id="CAJJDN010000020">
    <property type="protein sequence ID" value="CAD8065752.1"/>
    <property type="molecule type" value="Genomic_DNA"/>
</dbReference>
<evidence type="ECO:0000313" key="2">
    <source>
        <dbReference type="EMBL" id="CAD8065752.1"/>
    </source>
</evidence>
<comment type="caution">
    <text evidence="2">The sequence shown here is derived from an EMBL/GenBank/DDBJ whole genome shotgun (WGS) entry which is preliminary data.</text>
</comment>
<dbReference type="OrthoDB" id="318409at2759"/>
<gene>
    <name evidence="2" type="ORF">PSON_ATCC_30995.1.T0200403</name>
</gene>
<dbReference type="Proteomes" id="UP000692954">
    <property type="component" value="Unassembled WGS sequence"/>
</dbReference>
<organism evidence="2 3">
    <name type="scientific">Paramecium sonneborni</name>
    <dbReference type="NCBI Taxonomy" id="65129"/>
    <lineage>
        <taxon>Eukaryota</taxon>
        <taxon>Sar</taxon>
        <taxon>Alveolata</taxon>
        <taxon>Ciliophora</taxon>
        <taxon>Intramacronucleata</taxon>
        <taxon>Oligohymenophorea</taxon>
        <taxon>Peniculida</taxon>
        <taxon>Parameciidae</taxon>
        <taxon>Paramecium</taxon>
    </lineage>
</organism>
<protein>
    <recommendedName>
        <fullName evidence="4">VWFA domain-containing protein</fullName>
    </recommendedName>
</protein>
<keyword evidence="3" id="KW-1185">Reference proteome</keyword>
<evidence type="ECO:0000256" key="1">
    <source>
        <dbReference type="SAM" id="Phobius"/>
    </source>
</evidence>